<keyword evidence="3" id="KW-1185">Reference proteome</keyword>
<dbReference type="EMBL" id="JADWDJ010000021">
    <property type="protein sequence ID" value="KAG5263643.1"/>
    <property type="molecule type" value="Genomic_DNA"/>
</dbReference>
<dbReference type="InterPro" id="IPR011626">
    <property type="entry name" value="Alpha-macroglobulin_TED"/>
</dbReference>
<dbReference type="Pfam" id="PF07678">
    <property type="entry name" value="TED_complement"/>
    <property type="match status" value="1"/>
</dbReference>
<dbReference type="Proteomes" id="UP000823561">
    <property type="component" value="Chromosome 21"/>
</dbReference>
<reference evidence="2" key="1">
    <citation type="submission" date="2020-10" db="EMBL/GenBank/DDBJ databases">
        <title>Chromosome-scale genome assembly of the Allis shad, Alosa alosa.</title>
        <authorList>
            <person name="Margot Z."/>
            <person name="Christophe K."/>
            <person name="Cabau C."/>
            <person name="Louis A."/>
            <person name="Berthelot C."/>
            <person name="Parey E."/>
            <person name="Roest Crollius H."/>
            <person name="Montfort J."/>
            <person name="Robinson-Rechavi M."/>
            <person name="Bucao C."/>
            <person name="Bouchez O."/>
            <person name="Gislard M."/>
            <person name="Lluch J."/>
            <person name="Milhes M."/>
            <person name="Lampietro C."/>
            <person name="Lopez Roques C."/>
            <person name="Donnadieu C."/>
            <person name="Braasch I."/>
            <person name="Desvignes T."/>
            <person name="Postlethwait J."/>
            <person name="Bobe J."/>
            <person name="Guiguen Y."/>
        </authorList>
    </citation>
    <scope>NUCLEOTIDE SEQUENCE</scope>
    <source>
        <strain evidence="2">M-15738</strain>
        <tissue evidence="2">Blood</tissue>
    </source>
</reference>
<dbReference type="InterPro" id="IPR050473">
    <property type="entry name" value="A2M/Complement_sys"/>
</dbReference>
<dbReference type="PANTHER" id="PTHR11412">
    <property type="entry name" value="MACROGLOBULIN / COMPLEMENT"/>
    <property type="match status" value="1"/>
</dbReference>
<dbReference type="InterPro" id="IPR009048">
    <property type="entry name" value="A-macroglobulin_rcpt-bd"/>
</dbReference>
<dbReference type="Gene3D" id="1.50.10.20">
    <property type="match status" value="1"/>
</dbReference>
<dbReference type="Gene3D" id="2.60.40.690">
    <property type="entry name" value="Alpha-macroglobulin, receptor-binding domain"/>
    <property type="match status" value="1"/>
</dbReference>
<name>A0AAV6FL80_9TELE</name>
<dbReference type="Pfam" id="PF07677">
    <property type="entry name" value="A2M_recep"/>
    <property type="match status" value="1"/>
</dbReference>
<evidence type="ECO:0000313" key="2">
    <source>
        <dbReference type="EMBL" id="KAG5263643.1"/>
    </source>
</evidence>
<gene>
    <name evidence="2" type="ORF">AALO_G00267050</name>
</gene>
<dbReference type="InterPro" id="IPR036595">
    <property type="entry name" value="A-macroglobulin_rcpt-bd_sf"/>
</dbReference>
<dbReference type="AlphaFoldDB" id="A0AAV6FL80"/>
<feature type="domain" description="Alpha-macroglobulin receptor-binding" evidence="1">
    <location>
        <begin position="92"/>
        <end position="165"/>
    </location>
</feature>
<dbReference type="SUPFAM" id="SSF48239">
    <property type="entry name" value="Terpenoid cyclases/Protein prenyltransferases"/>
    <property type="match status" value="1"/>
</dbReference>
<dbReference type="InterPro" id="IPR008930">
    <property type="entry name" value="Terpenoid_cyclase/PrenylTrfase"/>
</dbReference>
<dbReference type="SMART" id="SM01361">
    <property type="entry name" value="A2M_recep"/>
    <property type="match status" value="1"/>
</dbReference>
<accession>A0AAV6FL80</accession>
<dbReference type="GO" id="GO:0005615">
    <property type="term" value="C:extracellular space"/>
    <property type="evidence" value="ECO:0007669"/>
    <property type="project" value="InterPro"/>
</dbReference>
<dbReference type="PANTHER" id="PTHR11412:SF150">
    <property type="entry name" value="ALPHA-2-MACROGLOBULIN-RELATED"/>
    <property type="match status" value="1"/>
</dbReference>
<comment type="caution">
    <text evidence="2">The sequence shown here is derived from an EMBL/GenBank/DDBJ whole genome shotgun (WGS) entry which is preliminary data.</text>
</comment>
<organism evidence="2 3">
    <name type="scientific">Alosa alosa</name>
    <name type="common">allis shad</name>
    <dbReference type="NCBI Taxonomy" id="278164"/>
    <lineage>
        <taxon>Eukaryota</taxon>
        <taxon>Metazoa</taxon>
        <taxon>Chordata</taxon>
        <taxon>Craniata</taxon>
        <taxon>Vertebrata</taxon>
        <taxon>Euteleostomi</taxon>
        <taxon>Actinopterygii</taxon>
        <taxon>Neopterygii</taxon>
        <taxon>Teleostei</taxon>
        <taxon>Clupei</taxon>
        <taxon>Clupeiformes</taxon>
        <taxon>Clupeoidei</taxon>
        <taxon>Clupeidae</taxon>
        <taxon>Alosa</taxon>
    </lineage>
</organism>
<dbReference type="SUPFAM" id="SSF49410">
    <property type="entry name" value="Alpha-macroglobulin receptor domain"/>
    <property type="match status" value="1"/>
</dbReference>
<sequence>MHWSQSSSEIVNWLVKQQNPYGGFSSTQDTVVALQALALYATKVFSPHGFSTVTVQSAGGDKHQFDVNQHNTLLYQETALQDVPGKYSVEVTGSACASVGLQGSSILVDRVDKKDDHILVYLSQVPKDIHYQLSIRQDVLVNNLKPAVVKVYDYYQISDEAEAEYSSPCA</sequence>
<evidence type="ECO:0000313" key="3">
    <source>
        <dbReference type="Proteomes" id="UP000823561"/>
    </source>
</evidence>
<protein>
    <recommendedName>
        <fullName evidence="1">Alpha-macroglobulin receptor-binding domain-containing protein</fullName>
    </recommendedName>
</protein>
<evidence type="ECO:0000259" key="1">
    <source>
        <dbReference type="SMART" id="SM01361"/>
    </source>
</evidence>
<proteinExistence type="predicted"/>